<organism evidence="1 2">
    <name type="scientific">Heyndrickxia camelliae</name>
    <dbReference type="NCBI Taxonomy" id="1707093"/>
    <lineage>
        <taxon>Bacteria</taxon>
        <taxon>Bacillati</taxon>
        <taxon>Bacillota</taxon>
        <taxon>Bacilli</taxon>
        <taxon>Bacillales</taxon>
        <taxon>Bacillaceae</taxon>
        <taxon>Heyndrickxia</taxon>
    </lineage>
</organism>
<dbReference type="PANTHER" id="PTHR30313:SF2">
    <property type="entry name" value="DNA PRIMASE"/>
    <property type="match status" value="1"/>
</dbReference>
<dbReference type="AlphaFoldDB" id="A0A2N3LG33"/>
<keyword evidence="2" id="KW-1185">Reference proteome</keyword>
<dbReference type="PANTHER" id="PTHR30313">
    <property type="entry name" value="DNA PRIMASE"/>
    <property type="match status" value="1"/>
</dbReference>
<accession>A0A2N3LG33</accession>
<gene>
    <name evidence="1" type="ORF">CWO92_18340</name>
</gene>
<reference evidence="1 2" key="1">
    <citation type="submission" date="2017-11" db="EMBL/GenBank/DDBJ databases">
        <title>Bacillus camelliae sp. nov., isolated from pu'er tea.</title>
        <authorList>
            <person name="Niu L."/>
        </authorList>
    </citation>
    <scope>NUCLEOTIDE SEQUENCE [LARGE SCALE GENOMIC DNA]</scope>
    <source>
        <strain evidence="1 2">7578-1</strain>
    </source>
</reference>
<protein>
    <submittedName>
        <fullName evidence="1">DNA primase</fullName>
    </submittedName>
</protein>
<sequence>MDALDLKERIINDDKIIDVLEALGMHHINPNNSKYITCGMPDGDRINSTVIYTDNLHVDAYTRNIIDPYGGSDIISLVSFINGTYITESIKWLCDVCEYDYYGQEIKKSKFAEWIRDMWKVSQESKDEDSEKLKPLDERILNYYGNYVNDLFEKDGISYETQIEFELGYDLFYHMVTIPIRDELNFLVGVKGRLFKEKVNDDENKYLYLHSCAKSKVLFGLNKTKQYIKERQEVIVVESEKAVMQLWTLGIKNAVAIGGHILSPTQVKKLTYLNVPIVIAYDQGAEIGKDGKVDKTFYPNEFNKFLENQTVYCLYDKAGKILNEKESPSDNPLKWEALYKNKFKVRG</sequence>
<name>A0A2N3LG33_9BACI</name>
<dbReference type="InterPro" id="IPR050219">
    <property type="entry name" value="DnaG_primase"/>
</dbReference>
<proteinExistence type="predicted"/>
<evidence type="ECO:0000313" key="1">
    <source>
        <dbReference type="EMBL" id="PKR83525.1"/>
    </source>
</evidence>
<dbReference type="OrthoDB" id="2327166at2"/>
<comment type="caution">
    <text evidence="1">The sequence shown here is derived from an EMBL/GenBank/DDBJ whole genome shotgun (WGS) entry which is preliminary data.</text>
</comment>
<dbReference type="GO" id="GO:0006269">
    <property type="term" value="P:DNA replication, synthesis of primer"/>
    <property type="evidence" value="ECO:0007669"/>
    <property type="project" value="TreeGrafter"/>
</dbReference>
<dbReference type="SUPFAM" id="SSF56731">
    <property type="entry name" value="DNA primase core"/>
    <property type="match status" value="1"/>
</dbReference>
<dbReference type="EMBL" id="PIQO01000017">
    <property type="protein sequence ID" value="PKR83525.1"/>
    <property type="molecule type" value="Genomic_DNA"/>
</dbReference>
<dbReference type="Gene3D" id="3.40.1360.10">
    <property type="match status" value="1"/>
</dbReference>
<dbReference type="GO" id="GO:0005737">
    <property type="term" value="C:cytoplasm"/>
    <property type="evidence" value="ECO:0007669"/>
    <property type="project" value="TreeGrafter"/>
</dbReference>
<evidence type="ECO:0000313" key="2">
    <source>
        <dbReference type="Proteomes" id="UP000233440"/>
    </source>
</evidence>
<dbReference type="Proteomes" id="UP000233440">
    <property type="component" value="Unassembled WGS sequence"/>
</dbReference>
<dbReference type="RefSeq" id="WP_101355665.1">
    <property type="nucleotide sequence ID" value="NZ_PIQO01000017.1"/>
</dbReference>